<dbReference type="Proteomes" id="UP001589702">
    <property type="component" value="Unassembled WGS sequence"/>
</dbReference>
<keyword evidence="4 6" id="KW-0560">Oxidoreductase</keyword>
<dbReference type="Pfam" id="PF03060">
    <property type="entry name" value="NMO"/>
    <property type="match status" value="1"/>
</dbReference>
<dbReference type="CDD" id="cd04730">
    <property type="entry name" value="NPD_like"/>
    <property type="match status" value="1"/>
</dbReference>
<dbReference type="PANTHER" id="PTHR42747:SF4">
    <property type="entry name" value="BLR1330 PROTEIN"/>
    <property type="match status" value="1"/>
</dbReference>
<keyword evidence="7" id="KW-1185">Reference proteome</keyword>
<name>A0ABV5Y4I5_ARTRM</name>
<dbReference type="EMBL" id="JBHMBC010000039">
    <property type="protein sequence ID" value="MFB9821907.1"/>
    <property type="molecule type" value="Genomic_DNA"/>
</dbReference>
<evidence type="ECO:0000256" key="4">
    <source>
        <dbReference type="ARBA" id="ARBA00023002"/>
    </source>
</evidence>
<keyword evidence="5" id="KW-0503">Monooxygenase</keyword>
<proteinExistence type="inferred from homology"/>
<protein>
    <submittedName>
        <fullName evidence="6">NAD(P)H-dependent flavin oxidoreductase</fullName>
        <ecNumber evidence="6">1.13.12.-</ecNumber>
    </submittedName>
</protein>
<dbReference type="RefSeq" id="WP_234750489.1">
    <property type="nucleotide sequence ID" value="NZ_BAAAWN010000001.1"/>
</dbReference>
<dbReference type="InterPro" id="IPR013785">
    <property type="entry name" value="Aldolase_TIM"/>
</dbReference>
<dbReference type="Gene3D" id="3.20.20.70">
    <property type="entry name" value="Aldolase class I"/>
    <property type="match status" value="1"/>
</dbReference>
<evidence type="ECO:0000256" key="1">
    <source>
        <dbReference type="ARBA" id="ARBA00009881"/>
    </source>
</evidence>
<dbReference type="GO" id="GO:0016491">
    <property type="term" value="F:oxidoreductase activity"/>
    <property type="evidence" value="ECO:0007669"/>
    <property type="project" value="UniProtKB-KW"/>
</dbReference>
<dbReference type="PANTHER" id="PTHR42747">
    <property type="entry name" value="NITRONATE MONOOXYGENASE-RELATED"/>
    <property type="match status" value="1"/>
</dbReference>
<sequence>MSLPPPLKARLTLPVIAAPMTAVSGFELVAASCEAGVIGSFPVHNARREGTSGSLDAWLTALDRRLSERDEPAAPFAPNLIMHRSNHHRDEELATLVAHRVPLVITSVGSPEAAVGPLHDAGSLVFADVATLAHVDRCLDAGVDGLVLLTAGAGGQTGWMNPFAFVRAVRARFEGTIVLAGGIGDGAAVLAAQALGADLAYLGTRFIAAQESLADDAYRAALVSSSLDDVVLSTAVGGLPANLLREWIGRNVADVAEGDYRQDRLLGWNDVWSAGHSVSSVQEVLPVRELVDQLLHEYDQARSAWQSQADGAGKE</sequence>
<organism evidence="6 7">
    <name type="scientific">Arthrobacter ramosus</name>
    <dbReference type="NCBI Taxonomy" id="1672"/>
    <lineage>
        <taxon>Bacteria</taxon>
        <taxon>Bacillati</taxon>
        <taxon>Actinomycetota</taxon>
        <taxon>Actinomycetes</taxon>
        <taxon>Micrococcales</taxon>
        <taxon>Micrococcaceae</taxon>
        <taxon>Arthrobacter</taxon>
    </lineage>
</organism>
<evidence type="ECO:0000313" key="7">
    <source>
        <dbReference type="Proteomes" id="UP001589702"/>
    </source>
</evidence>
<gene>
    <name evidence="6" type="ORF">ACFFP1_20730</name>
</gene>
<evidence type="ECO:0000256" key="5">
    <source>
        <dbReference type="ARBA" id="ARBA00023033"/>
    </source>
</evidence>
<evidence type="ECO:0000313" key="6">
    <source>
        <dbReference type="EMBL" id="MFB9821907.1"/>
    </source>
</evidence>
<comment type="caution">
    <text evidence="6">The sequence shown here is derived from an EMBL/GenBank/DDBJ whole genome shotgun (WGS) entry which is preliminary data.</text>
</comment>
<dbReference type="EC" id="1.13.12.-" evidence="6"/>
<comment type="similarity">
    <text evidence="1">Belongs to the nitronate monooxygenase family. NMO class I subfamily.</text>
</comment>
<dbReference type="SUPFAM" id="SSF51412">
    <property type="entry name" value="Inosine monophosphate dehydrogenase (IMPDH)"/>
    <property type="match status" value="1"/>
</dbReference>
<reference evidence="6 7" key="1">
    <citation type="submission" date="2024-09" db="EMBL/GenBank/DDBJ databases">
        <authorList>
            <person name="Sun Q."/>
            <person name="Mori K."/>
        </authorList>
    </citation>
    <scope>NUCLEOTIDE SEQUENCE [LARGE SCALE GENOMIC DNA]</scope>
    <source>
        <strain evidence="6 7">JCM 1334</strain>
    </source>
</reference>
<accession>A0ABV5Y4I5</accession>
<keyword evidence="3" id="KW-0288">FMN</keyword>
<keyword evidence="2" id="KW-0285">Flavoprotein</keyword>
<evidence type="ECO:0000256" key="3">
    <source>
        <dbReference type="ARBA" id="ARBA00022643"/>
    </source>
</evidence>
<evidence type="ECO:0000256" key="2">
    <source>
        <dbReference type="ARBA" id="ARBA00022630"/>
    </source>
</evidence>
<dbReference type="InterPro" id="IPR004136">
    <property type="entry name" value="NMO"/>
</dbReference>